<dbReference type="SUPFAM" id="SSF54427">
    <property type="entry name" value="NTF2-like"/>
    <property type="match status" value="1"/>
</dbReference>
<reference evidence="2 3" key="1">
    <citation type="submission" date="2019-12" db="EMBL/GenBank/DDBJ databases">
        <title>Nocardia sp. nov. ET3-3 isolated from soil.</title>
        <authorList>
            <person name="Kanchanasin P."/>
            <person name="Tanasupawat S."/>
            <person name="Yuki M."/>
            <person name="Kudo T."/>
        </authorList>
    </citation>
    <scope>NUCLEOTIDE SEQUENCE [LARGE SCALE GENOMIC DNA]</scope>
    <source>
        <strain evidence="2 3">ET3-3</strain>
    </source>
</reference>
<dbReference type="InterPro" id="IPR032710">
    <property type="entry name" value="NTF2-like_dom_sf"/>
</dbReference>
<keyword evidence="3" id="KW-1185">Reference proteome</keyword>
<dbReference type="AlphaFoldDB" id="A0A7K1VBG3"/>
<evidence type="ECO:0000313" key="3">
    <source>
        <dbReference type="Proteomes" id="UP000466794"/>
    </source>
</evidence>
<dbReference type="EMBL" id="WRPP01000015">
    <property type="protein sequence ID" value="MVU83742.1"/>
    <property type="molecule type" value="Genomic_DNA"/>
</dbReference>
<dbReference type="InterPro" id="IPR037401">
    <property type="entry name" value="SnoaL-like"/>
</dbReference>
<dbReference type="Pfam" id="PF13577">
    <property type="entry name" value="SnoaL_4"/>
    <property type="match status" value="1"/>
</dbReference>
<dbReference type="CDD" id="cd00531">
    <property type="entry name" value="NTF2_like"/>
    <property type="match status" value="1"/>
</dbReference>
<comment type="caution">
    <text evidence="2">The sequence shown here is derived from an EMBL/GenBank/DDBJ whole genome shotgun (WGS) entry which is preliminary data.</text>
</comment>
<sequence length="149" mass="17171">MHRGARVDALETRLAVRELAERYASHVDRRRDVATAELFIEDGTLVIEWGGEQATTTVRGRAAIEAAMKPLDRYRVTQHVIANQLVDFSGERVRAETYCTASHVYDTAEGPRVFVMRIRYLDTFAHDDEWRFAQRHLVVDWTEDRPLGV</sequence>
<gene>
    <name evidence="2" type="ORF">GPX89_41720</name>
</gene>
<protein>
    <submittedName>
        <fullName evidence="2">Nuclear transport factor 2 family protein</fullName>
    </submittedName>
</protein>
<accession>A0A7K1VBG3</accession>
<feature type="domain" description="SnoaL-like" evidence="1">
    <location>
        <begin position="9"/>
        <end position="136"/>
    </location>
</feature>
<evidence type="ECO:0000313" key="2">
    <source>
        <dbReference type="EMBL" id="MVU83742.1"/>
    </source>
</evidence>
<dbReference type="Gene3D" id="3.10.450.50">
    <property type="match status" value="1"/>
</dbReference>
<name>A0A7K1VBG3_9NOCA</name>
<evidence type="ECO:0000259" key="1">
    <source>
        <dbReference type="Pfam" id="PF13577"/>
    </source>
</evidence>
<dbReference type="Proteomes" id="UP000466794">
    <property type="component" value="Unassembled WGS sequence"/>
</dbReference>
<proteinExistence type="predicted"/>
<organism evidence="2 3">
    <name type="scientific">Nocardia terrae</name>
    <dbReference type="NCBI Taxonomy" id="2675851"/>
    <lineage>
        <taxon>Bacteria</taxon>
        <taxon>Bacillati</taxon>
        <taxon>Actinomycetota</taxon>
        <taxon>Actinomycetes</taxon>
        <taxon>Mycobacteriales</taxon>
        <taxon>Nocardiaceae</taxon>
        <taxon>Nocardia</taxon>
    </lineage>
</organism>